<organism evidence="9 10">
    <name type="scientific">Paenirhodobacter populi</name>
    <dbReference type="NCBI Taxonomy" id="2306993"/>
    <lineage>
        <taxon>Bacteria</taxon>
        <taxon>Pseudomonadati</taxon>
        <taxon>Pseudomonadota</taxon>
        <taxon>Alphaproteobacteria</taxon>
        <taxon>Rhodobacterales</taxon>
        <taxon>Rhodobacter group</taxon>
        <taxon>Paenirhodobacter</taxon>
    </lineage>
</organism>
<dbReference type="GO" id="GO:0016413">
    <property type="term" value="F:O-acetyltransferase activity"/>
    <property type="evidence" value="ECO:0007669"/>
    <property type="project" value="TreeGrafter"/>
</dbReference>
<dbReference type="Pfam" id="PF01757">
    <property type="entry name" value="Acyl_transf_3"/>
    <property type="match status" value="1"/>
</dbReference>
<dbReference type="PANTHER" id="PTHR40074">
    <property type="entry name" value="O-ACETYLTRANSFERASE WECH"/>
    <property type="match status" value="1"/>
</dbReference>
<keyword evidence="9" id="KW-0012">Acyltransferase</keyword>
<protein>
    <submittedName>
        <fullName evidence="9">Acyltransferase</fullName>
    </submittedName>
</protein>
<reference evidence="9 10" key="2">
    <citation type="submission" date="2019-01" db="EMBL/GenBank/DDBJ databases">
        <authorList>
            <person name="Li Y."/>
        </authorList>
    </citation>
    <scope>NUCLEOTIDE SEQUENCE [LARGE SCALE GENOMIC DNA]</scope>
    <source>
        <strain evidence="9 10">SK2B-1</strain>
    </source>
</reference>
<reference evidence="9 10" key="1">
    <citation type="submission" date="2019-01" db="EMBL/GenBank/DDBJ databases">
        <title>Sinorhodobacter populi sp. nov. isolated from the symptomatic bark tissue of Populus euramericana canker.</title>
        <authorList>
            <person name="Xu G."/>
        </authorList>
    </citation>
    <scope>NUCLEOTIDE SEQUENCE [LARGE SCALE GENOMIC DNA]</scope>
    <source>
        <strain evidence="9 10">SK2B-1</strain>
    </source>
</reference>
<dbReference type="RefSeq" id="WP_128209942.1">
    <property type="nucleotide sequence ID" value="NZ_JBHRSO010000040.1"/>
</dbReference>
<keyword evidence="5 7" id="KW-1133">Transmembrane helix</keyword>
<comment type="caution">
    <text evidence="9">The sequence shown here is derived from an EMBL/GenBank/DDBJ whole genome shotgun (WGS) entry which is preliminary data.</text>
</comment>
<keyword evidence="3" id="KW-1003">Cell membrane</keyword>
<feature type="transmembrane region" description="Helical" evidence="7">
    <location>
        <begin position="124"/>
        <end position="144"/>
    </location>
</feature>
<name>A0A443JC04_9RHOB</name>
<feature type="transmembrane region" description="Helical" evidence="7">
    <location>
        <begin position="207"/>
        <end position="223"/>
    </location>
</feature>
<evidence type="ECO:0000313" key="9">
    <source>
        <dbReference type="EMBL" id="RWR18032.1"/>
    </source>
</evidence>
<feature type="transmembrane region" description="Helical" evidence="7">
    <location>
        <begin position="261"/>
        <end position="286"/>
    </location>
</feature>
<keyword evidence="9" id="KW-0808">Transferase</keyword>
<dbReference type="PANTHER" id="PTHR40074:SF2">
    <property type="entry name" value="O-ACETYLTRANSFERASE WECH"/>
    <property type="match status" value="1"/>
</dbReference>
<dbReference type="GO" id="GO:0009246">
    <property type="term" value="P:enterobacterial common antigen biosynthetic process"/>
    <property type="evidence" value="ECO:0007669"/>
    <property type="project" value="TreeGrafter"/>
</dbReference>
<gene>
    <name evidence="9" type="ORF">D2T30_17475</name>
</gene>
<comment type="subcellular location">
    <subcellularLocation>
        <location evidence="1">Cell membrane</location>
        <topology evidence="1">Multi-pass membrane protein</topology>
    </subcellularLocation>
</comment>
<feature type="transmembrane region" description="Helical" evidence="7">
    <location>
        <begin position="229"/>
        <end position="249"/>
    </location>
</feature>
<evidence type="ECO:0000256" key="3">
    <source>
        <dbReference type="ARBA" id="ARBA00022475"/>
    </source>
</evidence>
<feature type="transmembrane region" description="Helical" evidence="7">
    <location>
        <begin position="176"/>
        <end position="195"/>
    </location>
</feature>
<evidence type="ECO:0000256" key="4">
    <source>
        <dbReference type="ARBA" id="ARBA00022692"/>
    </source>
</evidence>
<feature type="transmembrane region" description="Helical" evidence="7">
    <location>
        <begin position="12"/>
        <end position="29"/>
    </location>
</feature>
<feature type="transmembrane region" description="Helical" evidence="7">
    <location>
        <begin position="49"/>
        <end position="70"/>
    </location>
</feature>
<feature type="transmembrane region" description="Helical" evidence="7">
    <location>
        <begin position="82"/>
        <end position="104"/>
    </location>
</feature>
<proteinExistence type="inferred from homology"/>
<sequence>MTARREHLRWPDMAKGLGIILVVFGHSWRGLEMAGLLPDGVLFRAVDDAIYAFHMPLFFFLSGWFFPGSLARLGPGEHARRIFWRLFYPMCVWTYVFLAMKLLAGDGANNAVGPAALLTWPVPGQLHLWFLWALILIQGVAVLLRPMALRGIMPFFAIMTGLSAALWLSALVPPGSAWTAGAIRSAPFFFLGGLWHLLGDLPASRRAGALAVVAFVAVEVLAIRLEGGVAEHLLIATVAVVAVLVMVRVCEPHAGAAGRLLVLLGQCSMTIYLMHTIFAAAIRILLARELGIEALLPNLLLTVAGGLFLPLMIHLAPVPPVLRRVLGLPEQPVLRLFRPAAPGAIAH</sequence>
<feature type="domain" description="Acyltransferase 3" evidence="8">
    <location>
        <begin position="9"/>
        <end position="308"/>
    </location>
</feature>
<evidence type="ECO:0000256" key="7">
    <source>
        <dbReference type="SAM" id="Phobius"/>
    </source>
</evidence>
<evidence type="ECO:0000256" key="5">
    <source>
        <dbReference type="ARBA" id="ARBA00022989"/>
    </source>
</evidence>
<accession>A0A443JC04</accession>
<evidence type="ECO:0000313" key="10">
    <source>
        <dbReference type="Proteomes" id="UP000284476"/>
    </source>
</evidence>
<feature type="transmembrane region" description="Helical" evidence="7">
    <location>
        <begin position="298"/>
        <end position="316"/>
    </location>
</feature>
<dbReference type="InterPro" id="IPR002656">
    <property type="entry name" value="Acyl_transf_3_dom"/>
</dbReference>
<dbReference type="EMBL" id="SAUZ01000022">
    <property type="protein sequence ID" value="RWR18032.1"/>
    <property type="molecule type" value="Genomic_DNA"/>
</dbReference>
<evidence type="ECO:0000259" key="8">
    <source>
        <dbReference type="Pfam" id="PF01757"/>
    </source>
</evidence>
<evidence type="ECO:0000256" key="6">
    <source>
        <dbReference type="ARBA" id="ARBA00023136"/>
    </source>
</evidence>
<feature type="transmembrane region" description="Helical" evidence="7">
    <location>
        <begin position="151"/>
        <end position="170"/>
    </location>
</feature>
<comment type="similarity">
    <text evidence="2">Belongs to the acyltransferase 3 family.</text>
</comment>
<keyword evidence="6 7" id="KW-0472">Membrane</keyword>
<dbReference type="GO" id="GO:0005886">
    <property type="term" value="C:plasma membrane"/>
    <property type="evidence" value="ECO:0007669"/>
    <property type="project" value="UniProtKB-SubCell"/>
</dbReference>
<evidence type="ECO:0000256" key="1">
    <source>
        <dbReference type="ARBA" id="ARBA00004651"/>
    </source>
</evidence>
<dbReference type="Proteomes" id="UP000284476">
    <property type="component" value="Unassembled WGS sequence"/>
</dbReference>
<keyword evidence="4 7" id="KW-0812">Transmembrane</keyword>
<evidence type="ECO:0000256" key="2">
    <source>
        <dbReference type="ARBA" id="ARBA00007400"/>
    </source>
</evidence>
<dbReference type="AlphaFoldDB" id="A0A443JC04"/>